<feature type="region of interest" description="Disordered" evidence="6">
    <location>
        <begin position="97"/>
        <end position="183"/>
    </location>
</feature>
<reference evidence="9" key="5">
    <citation type="journal article" date="2021" name="Commun. Biol.">
        <title>Genetic landscape of T cells identifies synthetic lethality for T-ALL.</title>
        <authorList>
            <person name="O'Meara C.P."/>
            <person name="Guerri L."/>
            <person name="Lawir D.F."/>
            <person name="Mateos F."/>
            <person name="Iconomou M."/>
            <person name="Iwanami N."/>
            <person name="Soza-Ried C."/>
            <person name="Sikora K."/>
            <person name="Siamishi I."/>
            <person name="Giorgetti O."/>
            <person name="Peter S."/>
            <person name="Schorpp M."/>
            <person name="Boehm T."/>
        </authorList>
    </citation>
    <scope>NUCLEOTIDE SEQUENCE</scope>
    <source>
        <strain evidence="9">Tuebingen</strain>
    </source>
</reference>
<organism evidence="7">
    <name type="scientific">Danio rerio</name>
    <name type="common">Zebrafish</name>
    <name type="synonym">Brachydanio rerio</name>
    <dbReference type="NCBI Taxonomy" id="7955"/>
    <lineage>
        <taxon>Eukaryota</taxon>
        <taxon>Metazoa</taxon>
        <taxon>Chordata</taxon>
        <taxon>Craniata</taxon>
        <taxon>Vertebrata</taxon>
        <taxon>Euteleostomi</taxon>
        <taxon>Actinopterygii</taxon>
        <taxon>Neopterygii</taxon>
        <taxon>Teleostei</taxon>
        <taxon>Ostariophysi</taxon>
        <taxon>Cypriniformes</taxon>
        <taxon>Danionidae</taxon>
        <taxon>Danioninae</taxon>
        <taxon>Danio</taxon>
    </lineage>
</organism>
<evidence type="ECO:0000256" key="4">
    <source>
        <dbReference type="ARBA" id="ARBA00023163"/>
    </source>
</evidence>
<evidence type="ECO:0000313" key="9">
    <source>
        <dbReference type="RefSeq" id="NP_001076548.1"/>
    </source>
</evidence>
<evidence type="ECO:0000313" key="8">
    <source>
        <dbReference type="Proteomes" id="UP000000437"/>
    </source>
</evidence>
<keyword evidence="3" id="KW-0010">Activator</keyword>
<protein>
    <submittedName>
        <fullName evidence="7 9">Proline-rich nuclear receptor coactivator 1</fullName>
    </submittedName>
</protein>
<dbReference type="eggNOG" id="ENOG502RYBG">
    <property type="taxonomic scope" value="Eukaryota"/>
</dbReference>
<dbReference type="STRING" id="7955.ENSDARP00000064471"/>
<evidence type="ECO:0000313" key="10">
    <source>
        <dbReference type="ZFIN" id="ZDB-GENE-040724-189"/>
    </source>
</evidence>
<evidence type="ECO:0000256" key="2">
    <source>
        <dbReference type="ARBA" id="ARBA00023015"/>
    </source>
</evidence>
<dbReference type="GO" id="GO:0000932">
    <property type="term" value="C:P-body"/>
    <property type="evidence" value="ECO:0000318"/>
    <property type="project" value="GO_Central"/>
</dbReference>
<dbReference type="PANTHER" id="PTHR15405">
    <property type="entry name" value="PROLINE-RICH NUCLEAR RECEPTOR COACTIVATOR"/>
    <property type="match status" value="1"/>
</dbReference>
<feature type="region of interest" description="Disordered" evidence="6">
    <location>
        <begin position="1"/>
        <end position="80"/>
    </location>
</feature>
<evidence type="ECO:0000256" key="5">
    <source>
        <dbReference type="ARBA" id="ARBA00023242"/>
    </source>
</evidence>
<evidence type="ECO:0000313" key="7">
    <source>
        <dbReference type="Ensembl" id="ENSDARP00000064471"/>
    </source>
</evidence>
<dbReference type="GeneID" id="100034521"/>
<reference evidence="7" key="2">
    <citation type="submission" date="2013-08" db="UniProtKB">
        <authorList>
            <consortium name="Ensembl"/>
        </authorList>
    </citation>
    <scope>IDENTIFICATION</scope>
    <source>
        <strain evidence="7">Tuebingen</strain>
    </source>
</reference>
<keyword evidence="2" id="KW-0805">Transcription regulation</keyword>
<reference evidence="9" key="6">
    <citation type="submission" date="2025-04" db="UniProtKB">
        <authorList>
            <consortium name="RefSeq"/>
        </authorList>
    </citation>
    <scope>IDENTIFICATION</scope>
    <source>
        <strain evidence="9">Tuebingen</strain>
    </source>
</reference>
<dbReference type="GO" id="GO:0005634">
    <property type="term" value="C:nucleus"/>
    <property type="evidence" value="ECO:0000318"/>
    <property type="project" value="GO_Central"/>
</dbReference>
<reference evidence="9" key="3">
    <citation type="journal article" date="2014" name="J. Immunol.">
        <title>Contrasted innate responses to two viruses in zebrafish: insights into the ancestral repertoire of vertebrate IFN-stimulated genes.</title>
        <authorList>
            <person name="Briolat V."/>
            <person name="Jouneau L."/>
            <person name="Carvalho R."/>
            <person name="Palha N."/>
            <person name="Langevin C."/>
            <person name="Herbomel P."/>
            <person name="Schwartz O."/>
            <person name="Spaink H.P."/>
            <person name="Levraud J.P."/>
            <person name="Boudinot P."/>
        </authorList>
    </citation>
    <scope>NUCLEOTIDE SEQUENCE</scope>
    <source>
        <strain evidence="9">Tuebingen</strain>
    </source>
</reference>
<dbReference type="Proteomes" id="UP000000437">
    <property type="component" value="Chromosome 20"/>
</dbReference>
<gene>
    <name evidence="7 9 10" type="primary">pnrc1</name>
    <name evidence="9" type="synonym">si:dkey-77b17.2</name>
</gene>
<proteinExistence type="predicted"/>
<evidence type="ECO:0000256" key="3">
    <source>
        <dbReference type="ARBA" id="ARBA00023159"/>
    </source>
</evidence>
<dbReference type="Pfam" id="PF15365">
    <property type="entry name" value="PNRC"/>
    <property type="match status" value="1"/>
</dbReference>
<dbReference type="OrthoDB" id="8959733at2759"/>
<keyword evidence="4" id="KW-0804">Transcription</keyword>
<dbReference type="KEGG" id="dre:100034521"/>
<keyword evidence="9" id="KW-0675">Receptor</keyword>
<feature type="compositionally biased region" description="Basic and acidic residues" evidence="6">
    <location>
        <begin position="1"/>
        <end position="18"/>
    </location>
</feature>
<dbReference type="Ensembl" id="ENSDART00000064472.5">
    <property type="protein sequence ID" value="ENSDARP00000064471.4"/>
    <property type="gene ID" value="ENSDARG00000043904.5"/>
</dbReference>
<accession>A0A8M1NDR3</accession>
<dbReference type="HOGENOM" id="CLU_1383755_0_0_1"/>
<reference evidence="7 8" key="1">
    <citation type="journal article" date="2013" name="Nature">
        <title>The zebrafish reference genome sequence and its relationship to the human genome.</title>
        <authorList>
            <consortium name="Genome Reference Consortium Zebrafish"/>
            <person name="Howe K."/>
            <person name="Clark M.D."/>
            <person name="Torroja C.F."/>
            <person name="Torrance J."/>
            <person name="Berthelot C."/>
            <person name="Muffato M."/>
            <person name="Collins J.E."/>
            <person name="Humphray S."/>
            <person name="McLaren K."/>
            <person name="Matthews L."/>
            <person name="McLaren S."/>
            <person name="Sealy I."/>
            <person name="Caccamo M."/>
            <person name="Churcher C."/>
            <person name="Scott C."/>
            <person name="Barrett J.C."/>
            <person name="Koch R."/>
            <person name="Rauch G.J."/>
            <person name="White S."/>
            <person name="Chow W."/>
            <person name="Kilian B."/>
            <person name="Quintais L.T."/>
            <person name="Guerra-Assuncao J.A."/>
            <person name="Zhou Y."/>
            <person name="Gu Y."/>
            <person name="Yen J."/>
            <person name="Vogel J.H."/>
            <person name="Eyre T."/>
            <person name="Redmond S."/>
            <person name="Banerjee R."/>
            <person name="Chi J."/>
            <person name="Fu B."/>
            <person name="Langley E."/>
            <person name="Maguire S.F."/>
            <person name="Laird G.K."/>
            <person name="Lloyd D."/>
            <person name="Kenyon E."/>
            <person name="Donaldson S."/>
            <person name="Sehra H."/>
            <person name="Almeida-King J."/>
            <person name="Loveland J."/>
            <person name="Trevanion S."/>
            <person name="Jones M."/>
            <person name="Quail M."/>
            <person name="Willey D."/>
            <person name="Hunt A."/>
            <person name="Burton J."/>
            <person name="Sims S."/>
            <person name="McLay K."/>
            <person name="Plumb B."/>
            <person name="Davis J."/>
            <person name="Clee C."/>
            <person name="Oliver K."/>
            <person name="Clark R."/>
            <person name="Riddle C."/>
            <person name="Elliot D."/>
            <person name="Eliott D."/>
            <person name="Threadgold G."/>
            <person name="Harden G."/>
            <person name="Ware D."/>
            <person name="Begum S."/>
            <person name="Mortimore B."/>
            <person name="Mortimer B."/>
            <person name="Kerry G."/>
            <person name="Heath P."/>
            <person name="Phillimore B."/>
            <person name="Tracey A."/>
            <person name="Corby N."/>
            <person name="Dunn M."/>
            <person name="Johnson C."/>
            <person name="Wood J."/>
            <person name="Clark S."/>
            <person name="Pelan S."/>
            <person name="Griffiths G."/>
            <person name="Smith M."/>
            <person name="Glithero R."/>
            <person name="Howden P."/>
            <person name="Barker N."/>
            <person name="Lloyd C."/>
            <person name="Stevens C."/>
            <person name="Harley J."/>
            <person name="Holt K."/>
            <person name="Panagiotidis G."/>
            <person name="Lovell J."/>
            <person name="Beasley H."/>
            <person name="Henderson C."/>
            <person name="Gordon D."/>
            <person name="Auger K."/>
            <person name="Wright D."/>
            <person name="Collins J."/>
            <person name="Raisen C."/>
            <person name="Dyer L."/>
            <person name="Leung K."/>
            <person name="Robertson L."/>
            <person name="Ambridge K."/>
            <person name="Leongamornlert D."/>
            <person name="McGuire S."/>
            <person name="Gilderthorp R."/>
            <person name="Griffiths C."/>
            <person name="Manthravadi D."/>
            <person name="Nichol S."/>
            <person name="Barker G."/>
            <person name="Whitehead S."/>
            <person name="Kay M."/>
            <person name="Brown J."/>
            <person name="Murnane C."/>
            <person name="Gray E."/>
            <person name="Humphries M."/>
            <person name="Sycamore N."/>
            <person name="Barker D."/>
            <person name="Saunders D."/>
            <person name="Wallis J."/>
            <person name="Babbage A."/>
            <person name="Hammond S."/>
            <person name="Mashreghi-Mohammadi M."/>
            <person name="Barr L."/>
            <person name="Martin S."/>
            <person name="Wray P."/>
            <person name="Ellington A."/>
            <person name="Matthews N."/>
            <person name="Ellwood M."/>
            <person name="Woodmansey R."/>
            <person name="Clark G."/>
            <person name="Cooper J."/>
            <person name="Cooper J."/>
            <person name="Tromans A."/>
            <person name="Grafham D."/>
            <person name="Skuce C."/>
            <person name="Pandian R."/>
            <person name="Andrews R."/>
            <person name="Harrison E."/>
            <person name="Kimberley A."/>
            <person name="Garnett J."/>
            <person name="Fosker N."/>
            <person name="Hall R."/>
            <person name="Garner P."/>
            <person name="Kelly D."/>
            <person name="Bird C."/>
            <person name="Palmer S."/>
            <person name="Gehring I."/>
            <person name="Berger A."/>
            <person name="Dooley C.M."/>
            <person name="Ersan-Urun Z."/>
            <person name="Eser C."/>
            <person name="Geiger H."/>
            <person name="Geisler M."/>
            <person name="Karotki L."/>
            <person name="Kirn A."/>
            <person name="Konantz J."/>
            <person name="Konantz M."/>
            <person name="Oberlander M."/>
            <person name="Rudolph-Geiger S."/>
            <person name="Teucke M."/>
            <person name="Lanz C."/>
            <person name="Raddatz G."/>
            <person name="Osoegawa K."/>
            <person name="Zhu B."/>
            <person name="Rapp A."/>
            <person name="Widaa S."/>
            <person name="Langford C."/>
            <person name="Yang F."/>
            <person name="Schuster S.C."/>
            <person name="Carter N.P."/>
            <person name="Harrow J."/>
            <person name="Ning Z."/>
            <person name="Herrero J."/>
            <person name="Searle S.M."/>
            <person name="Enright A."/>
            <person name="Geisler R."/>
            <person name="Plasterk R.H."/>
            <person name="Lee C."/>
            <person name="Westerfield M."/>
            <person name="de Jong P.J."/>
            <person name="Zon L.I."/>
            <person name="Postlethwait J.H."/>
            <person name="Nusslein-Volhard C."/>
            <person name="Hubbard T.J."/>
            <person name="Roest Crollius H."/>
            <person name="Rogers J."/>
            <person name="Stemple D.L."/>
        </authorList>
    </citation>
    <scope>NUCLEOTIDE SEQUENCE [LARGE SCALE GENOMIC DNA]</scope>
    <source>
        <strain evidence="7">Tuebingen</strain>
    </source>
</reference>
<dbReference type="PhylomeDB" id="Q5TZ15"/>
<dbReference type="Bgee" id="ENSDARG00000043904">
    <property type="expression patterns" value="Expressed in testis and 20 other cell types or tissues"/>
</dbReference>
<dbReference type="CTD" id="10957"/>
<dbReference type="InterPro" id="IPR028322">
    <property type="entry name" value="PNRC-like_rgn"/>
</dbReference>
<dbReference type="RefSeq" id="NP_001076548.1">
    <property type="nucleotide sequence ID" value="NM_001083079.1"/>
</dbReference>
<dbReference type="GO" id="GO:0000184">
    <property type="term" value="P:nuclear-transcribed mRNA catabolic process, nonsense-mediated decay"/>
    <property type="evidence" value="ECO:0000318"/>
    <property type="project" value="GO_Central"/>
</dbReference>
<evidence type="ECO:0000256" key="1">
    <source>
        <dbReference type="ARBA" id="ARBA00004123"/>
    </source>
</evidence>
<evidence type="ECO:0000256" key="6">
    <source>
        <dbReference type="SAM" id="MobiDB-lite"/>
    </source>
</evidence>
<dbReference type="InterPro" id="IPR026780">
    <property type="entry name" value="PNRC1/2"/>
</dbReference>
<dbReference type="GeneTree" id="ENSGT00530000063881"/>
<dbReference type="AlphaFoldDB" id="Q5TZ15"/>
<name>Q5TZ15_DANRE</name>
<keyword evidence="5" id="KW-0539">Nucleus</keyword>
<dbReference type="AGR" id="ZFIN:ZDB-GENE-040724-189"/>
<reference evidence="9" key="4">
    <citation type="journal article" date="2016" name="BMC Genomics">
        <title>Gene evolution and gene expression after whole genome duplication in fish: the PhyloFish database.</title>
        <authorList>
            <person name="Pasquier J."/>
            <person name="Cabau C."/>
            <person name="Nguyen T."/>
            <person name="Jouanno E."/>
            <person name="Severac D."/>
            <person name="Braasch I."/>
            <person name="Journot L."/>
            <person name="Pontarotti P."/>
            <person name="Klopp C."/>
            <person name="Postlethwait J.H."/>
            <person name="Guiguen Y."/>
            <person name="Bobe J."/>
        </authorList>
    </citation>
    <scope>NUCLEOTIDE SEQUENCE</scope>
    <source>
        <strain evidence="9">Tuebingen</strain>
    </source>
</reference>
<dbReference type="PaxDb" id="7955-ENSDARP00000064471"/>
<feature type="compositionally biased region" description="Basic and acidic residues" evidence="6">
    <location>
        <begin position="113"/>
        <end position="124"/>
    </location>
</feature>
<keyword evidence="8" id="KW-1185">Reference proteome</keyword>
<dbReference type="EMBL" id="BX537249">
    <property type="status" value="NOT_ANNOTATED_CDS"/>
    <property type="molecule type" value="Genomic_DNA"/>
</dbReference>
<sequence>MLGDAFGRRVESSVDNKAVKINRSKQVLLKKRGRNVHSKANNTSANIHRGSANEELKPAQSKPAPNKQQPKSCTAERGSQISRASILNCSRLEQTTDNLNRRTHQSKHQINARQDKPTSTEKSPENILKQGNASTSSDAEKTYAGAKFSEPPSPSVLPKPPRHWVGDHAPQHTHKHCSREQMSEHLKTLLKVQTDSL</sequence>
<accession>Q5TZ15</accession>
<feature type="compositionally biased region" description="Polar residues" evidence="6">
    <location>
        <begin position="66"/>
        <end position="80"/>
    </location>
</feature>
<feature type="compositionally biased region" description="Basic residues" evidence="6">
    <location>
        <begin position="20"/>
        <end position="37"/>
    </location>
</feature>
<comment type="subcellular location">
    <subcellularLocation>
        <location evidence="1">Nucleus</location>
    </subcellularLocation>
</comment>
<dbReference type="ZFIN" id="ZDB-GENE-040724-189">
    <property type="gene designation" value="pnrc1"/>
</dbReference>